<feature type="transmembrane region" description="Helical" evidence="5">
    <location>
        <begin position="370"/>
        <end position="397"/>
    </location>
</feature>
<feature type="transmembrane region" description="Helical" evidence="5">
    <location>
        <begin position="96"/>
        <end position="119"/>
    </location>
</feature>
<feature type="transmembrane region" description="Helical" evidence="5">
    <location>
        <begin position="53"/>
        <end position="75"/>
    </location>
</feature>
<accession>A0A7W6R1G0</accession>
<dbReference type="InterPro" id="IPR050367">
    <property type="entry name" value="APC_superfamily"/>
</dbReference>
<dbReference type="PIRSF" id="PIRSF006060">
    <property type="entry name" value="AA_transporter"/>
    <property type="match status" value="1"/>
</dbReference>
<name>A0A7W6R1G0_9HYPH</name>
<dbReference type="Proteomes" id="UP000540909">
    <property type="component" value="Unassembled WGS sequence"/>
</dbReference>
<dbReference type="GO" id="GO:0016020">
    <property type="term" value="C:membrane"/>
    <property type="evidence" value="ECO:0007669"/>
    <property type="project" value="UniProtKB-SubCell"/>
</dbReference>
<dbReference type="RefSeq" id="WP_184467482.1">
    <property type="nucleotide sequence ID" value="NZ_JACIFY010000003.1"/>
</dbReference>
<dbReference type="PANTHER" id="PTHR42770">
    <property type="entry name" value="AMINO ACID TRANSPORTER-RELATED"/>
    <property type="match status" value="1"/>
</dbReference>
<feature type="transmembrane region" description="Helical" evidence="5">
    <location>
        <begin position="238"/>
        <end position="258"/>
    </location>
</feature>
<evidence type="ECO:0000313" key="7">
    <source>
        <dbReference type="EMBL" id="MBB4234472.1"/>
    </source>
</evidence>
<dbReference type="Pfam" id="PF00324">
    <property type="entry name" value="AA_permease"/>
    <property type="match status" value="1"/>
</dbReference>
<dbReference type="GO" id="GO:0055085">
    <property type="term" value="P:transmembrane transport"/>
    <property type="evidence" value="ECO:0007669"/>
    <property type="project" value="InterPro"/>
</dbReference>
<feature type="domain" description="Amino acid permease/ SLC12A" evidence="6">
    <location>
        <begin position="23"/>
        <end position="401"/>
    </location>
</feature>
<dbReference type="EMBL" id="JACIFY010000003">
    <property type="protein sequence ID" value="MBB4234472.1"/>
    <property type="molecule type" value="Genomic_DNA"/>
</dbReference>
<evidence type="ECO:0000256" key="3">
    <source>
        <dbReference type="ARBA" id="ARBA00022989"/>
    </source>
</evidence>
<evidence type="ECO:0000256" key="4">
    <source>
        <dbReference type="ARBA" id="ARBA00023136"/>
    </source>
</evidence>
<evidence type="ECO:0000313" key="8">
    <source>
        <dbReference type="Proteomes" id="UP000540909"/>
    </source>
</evidence>
<evidence type="ECO:0000259" key="6">
    <source>
        <dbReference type="Pfam" id="PF00324"/>
    </source>
</evidence>
<feature type="transmembrane region" description="Helical" evidence="5">
    <location>
        <begin position="21"/>
        <end position="41"/>
    </location>
</feature>
<feature type="transmembrane region" description="Helical" evidence="5">
    <location>
        <begin position="161"/>
        <end position="184"/>
    </location>
</feature>
<dbReference type="PANTHER" id="PTHR42770:SF16">
    <property type="entry name" value="AMINO ACID PERMEASE"/>
    <property type="match status" value="1"/>
</dbReference>
<comment type="caution">
    <text evidence="7">The sequence shown here is derived from an EMBL/GenBank/DDBJ whole genome shotgun (WGS) entry which is preliminary data.</text>
</comment>
<reference evidence="7 8" key="1">
    <citation type="submission" date="2020-08" db="EMBL/GenBank/DDBJ databases">
        <title>Genomic Encyclopedia of Type Strains, Phase IV (KMG-V): Genome sequencing to study the core and pangenomes of soil and plant-associated prokaryotes.</title>
        <authorList>
            <person name="Whitman W."/>
        </authorList>
    </citation>
    <scope>NUCLEOTIDE SEQUENCE [LARGE SCALE GENOMIC DNA]</scope>
    <source>
        <strain evidence="7 8">SEMIA 4089</strain>
    </source>
</reference>
<feature type="transmembrane region" description="Helical" evidence="5">
    <location>
        <begin position="409"/>
        <end position="428"/>
    </location>
</feature>
<keyword evidence="3 5" id="KW-1133">Transmembrane helix</keyword>
<comment type="subcellular location">
    <subcellularLocation>
        <location evidence="1">Membrane</location>
        <topology evidence="1">Multi-pass membrane protein</topology>
    </subcellularLocation>
</comment>
<feature type="transmembrane region" description="Helical" evidence="5">
    <location>
        <begin position="440"/>
        <end position="463"/>
    </location>
</feature>
<evidence type="ECO:0000256" key="2">
    <source>
        <dbReference type="ARBA" id="ARBA00022692"/>
    </source>
</evidence>
<evidence type="ECO:0000256" key="1">
    <source>
        <dbReference type="ARBA" id="ARBA00004141"/>
    </source>
</evidence>
<proteinExistence type="predicted"/>
<feature type="transmembrane region" description="Helical" evidence="5">
    <location>
        <begin position="343"/>
        <end position="364"/>
    </location>
</feature>
<protein>
    <submittedName>
        <fullName evidence="7">Amino acid transporter</fullName>
    </submittedName>
</protein>
<gene>
    <name evidence="7" type="ORF">GGD57_001028</name>
</gene>
<keyword evidence="4 5" id="KW-0472">Membrane</keyword>
<dbReference type="InterPro" id="IPR004841">
    <property type="entry name" value="AA-permease/SLC12A_dom"/>
</dbReference>
<dbReference type="AlphaFoldDB" id="A0A7W6R1G0"/>
<organism evidence="7 8">
    <name type="scientific">Rhizobium esperanzae</name>
    <dbReference type="NCBI Taxonomy" id="1967781"/>
    <lineage>
        <taxon>Bacteria</taxon>
        <taxon>Pseudomonadati</taxon>
        <taxon>Pseudomonadota</taxon>
        <taxon>Alphaproteobacteria</taxon>
        <taxon>Hyphomicrobiales</taxon>
        <taxon>Rhizobiaceae</taxon>
        <taxon>Rhizobium/Agrobacterium group</taxon>
        <taxon>Rhizobium</taxon>
    </lineage>
</organism>
<feature type="transmembrane region" description="Helical" evidence="5">
    <location>
        <begin position="278"/>
        <end position="308"/>
    </location>
</feature>
<dbReference type="Gene3D" id="1.20.1740.10">
    <property type="entry name" value="Amino acid/polyamine transporter I"/>
    <property type="match status" value="1"/>
</dbReference>
<feature type="transmembrane region" description="Helical" evidence="5">
    <location>
        <begin position="125"/>
        <end position="149"/>
    </location>
</feature>
<keyword evidence="2 5" id="KW-0812">Transmembrane</keyword>
<sequence>MTIHEISQPAKQKLAANSIGVAHIVFFVVAAAAPMAAVVGATPPAFAFGNIGVPGAFVLVGLLYLIFSAGFTAMARHVSSAGGFYSYISKGLGRPLGVAGAFLALVTYFAIQIGVYAQLGVFCQAAMLSLGINLPWWAWSLVALVAVLLCGQRHIVFSGRLLGICMIAELLILALFAVGVVLMGGGAQGLTLAGLAPSDVFSPGLGVTLVFVVSAFIGFEATAIFGEEASNPDRAIPRATVAAVTIITVFYAFVSWAVVQYYGASAVAAKASESLEGFYIGAIADVLGAWSTVAVNVLLMTSLFACLLSFHNTLNRYFFALGRDGLIWKRLAAIHQVNASPYVAGRVQAVLVAAVLLGFVVIGADPFAVVYAWTVAFAGIGILAVQVLVSVSIILFFRNGLRGFSPLRVLIAPSVAAIALLAAFIQVSRNLPLLTGSENMLVGLFPVAVVVIGMAGVVTALRIRSTNRPLYDRLDKTFAEATADS</sequence>
<evidence type="ECO:0000256" key="5">
    <source>
        <dbReference type="SAM" id="Phobius"/>
    </source>
</evidence>
<feature type="transmembrane region" description="Helical" evidence="5">
    <location>
        <begin position="204"/>
        <end position="226"/>
    </location>
</feature>